<feature type="compositionally biased region" description="Basic and acidic residues" evidence="1">
    <location>
        <begin position="1"/>
        <end position="21"/>
    </location>
</feature>
<gene>
    <name evidence="2" type="ORF">MNOR_LOCUS9760</name>
</gene>
<feature type="compositionally biased region" description="Low complexity" evidence="1">
    <location>
        <begin position="671"/>
        <end position="688"/>
    </location>
</feature>
<feature type="region of interest" description="Disordered" evidence="1">
    <location>
        <begin position="593"/>
        <end position="631"/>
    </location>
</feature>
<proteinExistence type="predicted"/>
<feature type="region of interest" description="Disordered" evidence="1">
    <location>
        <begin position="94"/>
        <end position="125"/>
    </location>
</feature>
<protein>
    <submittedName>
        <fullName evidence="2">Uncharacterized protein</fullName>
    </submittedName>
</protein>
<evidence type="ECO:0000313" key="3">
    <source>
        <dbReference type="Proteomes" id="UP001497623"/>
    </source>
</evidence>
<feature type="compositionally biased region" description="Basic and acidic residues" evidence="1">
    <location>
        <begin position="603"/>
        <end position="631"/>
    </location>
</feature>
<name>A0AAV2QBX3_MEGNR</name>
<sequence length="729" mass="80787">MKRELDNEAHLEDSKKGRLENGLDNPHMVNNMQQQFLHQQHQYLQHQLQQLQQQQLQQQHPPEHHWTMQGQCAPRPALPAHMLPYAMQSYLQGPYTQPAPTPTPSIPRHHNEFLSYPSPYQNDPNALQLVQNPYMLQQQTVDGQKFVNFPDHTPSPSPSPNPPPLSPDVGETSPSPSPNPPLSPNIGEVQAPEVSNAAYYNPTVAMPIEHSKQVVDYSMACVQSVTPVEYPSPAQSPIPPVEHPTSVIITNSKGIPQSIPQSPLPTVEHPAAAVKSKSKGIPQVINNYTEHHPLELIDASMRRPNSENIYSSKDLPQIRTPYAEIPFAVSISSAGGVYSSNRVDIASDLSSSTTTMEVPFVNVTEATTPSKGSLAYGYSHQSSVHGHFKELDTNPEVIDSSHSAPHSPAGIPNPLSPYTSRLPNPPPNSPMVPHEYPTSDSQSINNDRYLASHSGFSSDNISKVHHYYSGVKTSISHDVISKSSPVTEKSLVEHAVNISEKISNLIEDPKKINLISASPQHRSSFIAVNSPVVQRNDVQNNSFDSSNNNGYIGAFSALIKSEEREQSNYGANLEREMYEKCEDQLNHQKFMKNQEGDAEEGNQEERRMQNKSDYGKYCTEEKKKDDAKKKEERKPFSFSPYLYQYLDSKQREVGIETIEWSSQLCTPPESPSATNSSTPASSPTDTAPVPLITLTPCTTYSCVSTEYFSNSAMSELRDDQGALCQGDKI</sequence>
<comment type="caution">
    <text evidence="2">The sequence shown here is derived from an EMBL/GenBank/DDBJ whole genome shotgun (WGS) entry which is preliminary data.</text>
</comment>
<dbReference type="AlphaFoldDB" id="A0AAV2QBX3"/>
<feature type="region of interest" description="Disordered" evidence="1">
    <location>
        <begin position="399"/>
        <end position="441"/>
    </location>
</feature>
<feature type="compositionally biased region" description="Pro residues" evidence="1">
    <location>
        <begin position="153"/>
        <end position="166"/>
    </location>
</feature>
<feature type="region of interest" description="Disordered" evidence="1">
    <location>
        <begin position="663"/>
        <end position="689"/>
    </location>
</feature>
<evidence type="ECO:0000313" key="2">
    <source>
        <dbReference type="EMBL" id="CAL4075361.1"/>
    </source>
</evidence>
<dbReference type="Proteomes" id="UP001497623">
    <property type="component" value="Unassembled WGS sequence"/>
</dbReference>
<dbReference type="EMBL" id="CAXKWB010004773">
    <property type="protein sequence ID" value="CAL4075361.1"/>
    <property type="molecule type" value="Genomic_DNA"/>
</dbReference>
<feature type="region of interest" description="Disordered" evidence="1">
    <location>
        <begin position="146"/>
        <end position="188"/>
    </location>
</feature>
<evidence type="ECO:0000256" key="1">
    <source>
        <dbReference type="SAM" id="MobiDB-lite"/>
    </source>
</evidence>
<organism evidence="2 3">
    <name type="scientific">Meganyctiphanes norvegica</name>
    <name type="common">Northern krill</name>
    <name type="synonym">Thysanopoda norvegica</name>
    <dbReference type="NCBI Taxonomy" id="48144"/>
    <lineage>
        <taxon>Eukaryota</taxon>
        <taxon>Metazoa</taxon>
        <taxon>Ecdysozoa</taxon>
        <taxon>Arthropoda</taxon>
        <taxon>Crustacea</taxon>
        <taxon>Multicrustacea</taxon>
        <taxon>Malacostraca</taxon>
        <taxon>Eumalacostraca</taxon>
        <taxon>Eucarida</taxon>
        <taxon>Euphausiacea</taxon>
        <taxon>Euphausiidae</taxon>
        <taxon>Meganyctiphanes</taxon>
    </lineage>
</organism>
<reference evidence="2 3" key="1">
    <citation type="submission" date="2024-05" db="EMBL/GenBank/DDBJ databases">
        <authorList>
            <person name="Wallberg A."/>
        </authorList>
    </citation>
    <scope>NUCLEOTIDE SEQUENCE [LARGE SCALE GENOMIC DNA]</scope>
</reference>
<keyword evidence="3" id="KW-1185">Reference proteome</keyword>
<feature type="region of interest" description="Disordered" evidence="1">
    <location>
        <begin position="1"/>
        <end position="27"/>
    </location>
</feature>
<accession>A0AAV2QBX3</accession>